<gene>
    <name evidence="1" type="ORF">IP98_00199</name>
</gene>
<dbReference type="RefSeq" id="WP_023571636.1">
    <property type="nucleotide sequence ID" value="NZ_JRLU01000004.1"/>
</dbReference>
<dbReference type="Gene3D" id="1.10.390.10">
    <property type="entry name" value="Neutral Protease Domain 2"/>
    <property type="match status" value="1"/>
</dbReference>
<evidence type="ECO:0008006" key="3">
    <source>
        <dbReference type="Google" id="ProtNLM"/>
    </source>
</evidence>
<name>V6S419_9FLAO</name>
<reference evidence="1 2" key="1">
    <citation type="journal article" date="2015" name="Stand. Genomic Sci.">
        <title>Genomic Encyclopedia of Bacterial and Archaeal Type Strains, Phase III: the genomes of soil and plant-associated and newly described type strains.</title>
        <authorList>
            <person name="Whitman W.B."/>
            <person name="Woyke T."/>
            <person name="Klenk H.P."/>
            <person name="Zhou Y."/>
            <person name="Lilburn T.G."/>
            <person name="Beck B.J."/>
            <person name="De Vos P."/>
            <person name="Vandamme P."/>
            <person name="Eisen J.A."/>
            <person name="Garrity G."/>
            <person name="Hugenholtz P."/>
            <person name="Kyrpides N.C."/>
        </authorList>
    </citation>
    <scope>NUCLEOTIDE SEQUENCE [LARGE SCALE GENOMIC DNA]</scope>
    <source>
        <strain evidence="1 2">CGMCC 1.7270</strain>
    </source>
</reference>
<sequence length="915" mass="107483">MLVYAEPENKTFTVEQEITYFNSTKDTVKDYILNDWNNAYSDKNSPLAKRFSDEFYRGFHLAKESDRGLTTIISIIDQNNRVLEFSRLKNQIDLIDVHLVNPIYPNHKFKIKIKYTVRIPDQRFTRFGADENSGSLYLKNWFLTPARIEKNNFVKNSNENLDDIANGLSDYDIKMVLPSRMHIFTDLETTKESENNNESVYLLKGRNLQDFNLILESTPTFSNYKNNNSEVITNLKDKRLNDFQKAIVIDRVVNYVAEKLGPLPQQKIVVSQVDYDRNPFYGLNQLPSFISPFPDEFLYELKFLKTYTQNYLKSALHLNPRKDTWIADGIQTYIMMQYIKEHYPNMKMMGSLSDYKLLKGFNLFKSDFNDQYYYLYLLMARKNLDQPVGDSKSSFIKFNEQISGKYRAGMNLYYLNDFLGNEIVSQTITDFIKLNQSKQTEEDDFRALLEQKTNKNLDWFFTTAVHSRKLIDFTFGKVKKDKDSIHAVIKNRTKTNVPISVYGIKNNSIVFKKWVENVTTDTVITFPRENTDKIVLNYNNEIPEYNSRNNWKSLKSFFGNNRPIKFTFIKDLEDSNVNQIFYVPEFSYNLYDGISPGLSFHNKSLLDKPFIFDITPVYSSNTNSLIGGAFFTINQNVREDRLYNIRYSLGGSTYHYAPNAAYTKISPSISFRFRDLDYRANKKENVTIRHIFVDREKSLFVTTKDENYSIFNIRYSKGESEITRVYNLMTDVQIADNFGKLSGEIQYRKLFENNRQVNLRFFAGAFMYRDTRSEFFSFGVDRPTDYLYDYGLLGRSESTGLYSQQYIMAEGGFKSKFNTRFANQWMTTVNGSFNIWNWVEIYGDLGLIKNQFKSADFLYDSGIRLNLVPDYFELYFPVYSNNGWEIAQDNYDEKVRFVITLSPKTLISLFTRKWL</sequence>
<dbReference type="AlphaFoldDB" id="V6S419"/>
<proteinExistence type="predicted"/>
<evidence type="ECO:0000313" key="1">
    <source>
        <dbReference type="EMBL" id="TWI15208.1"/>
    </source>
</evidence>
<accession>V6S419</accession>
<dbReference type="OrthoDB" id="9813075at2"/>
<keyword evidence="2" id="KW-1185">Reference proteome</keyword>
<dbReference type="InterPro" id="IPR027268">
    <property type="entry name" value="Peptidase_M4/M1_CTD_sf"/>
</dbReference>
<comment type="caution">
    <text evidence="1">The sequence shown here is derived from an EMBL/GenBank/DDBJ whole genome shotgun (WGS) entry which is preliminary data.</text>
</comment>
<organism evidence="1 2">
    <name type="scientific">Flavobacterium cauense R2A-7</name>
    <dbReference type="NCBI Taxonomy" id="1341154"/>
    <lineage>
        <taxon>Bacteria</taxon>
        <taxon>Pseudomonadati</taxon>
        <taxon>Bacteroidota</taxon>
        <taxon>Flavobacteriia</taxon>
        <taxon>Flavobacteriales</taxon>
        <taxon>Flavobacteriaceae</taxon>
        <taxon>Flavobacterium</taxon>
    </lineage>
</organism>
<evidence type="ECO:0000313" key="2">
    <source>
        <dbReference type="Proteomes" id="UP000319848"/>
    </source>
</evidence>
<dbReference type="EMBL" id="VLKQ01000001">
    <property type="protein sequence ID" value="TWI15208.1"/>
    <property type="molecule type" value="Genomic_DNA"/>
</dbReference>
<dbReference type="Proteomes" id="UP000319848">
    <property type="component" value="Unassembled WGS sequence"/>
</dbReference>
<protein>
    <recommendedName>
        <fullName evidence="3">Aminopeptidase</fullName>
    </recommendedName>
</protein>
<dbReference type="STRING" id="1341154.FCR2A7T_25430"/>